<evidence type="ECO:0000313" key="2">
    <source>
        <dbReference type="Proteomes" id="UP000824120"/>
    </source>
</evidence>
<dbReference type="Proteomes" id="UP000824120">
    <property type="component" value="Chromosome 1"/>
</dbReference>
<dbReference type="AlphaFoldDB" id="A0A9J6B7C8"/>
<keyword evidence="2" id="KW-1185">Reference proteome</keyword>
<proteinExistence type="predicted"/>
<dbReference type="EMBL" id="JACXVP010000001">
    <property type="protein sequence ID" value="KAG5632460.1"/>
    <property type="molecule type" value="Genomic_DNA"/>
</dbReference>
<gene>
    <name evidence="1" type="ORF">H5410_004177</name>
</gene>
<dbReference type="OrthoDB" id="410404at2759"/>
<comment type="caution">
    <text evidence="1">The sequence shown here is derived from an EMBL/GenBank/DDBJ whole genome shotgun (WGS) entry which is preliminary data.</text>
</comment>
<accession>A0A9J6B7C8</accession>
<evidence type="ECO:0000313" key="1">
    <source>
        <dbReference type="EMBL" id="KAG5632460.1"/>
    </source>
</evidence>
<name>A0A9J6B7C8_SOLCO</name>
<protein>
    <submittedName>
        <fullName evidence="1">Uncharacterized protein</fullName>
    </submittedName>
</protein>
<sequence length="81" mass="9571">MRIVRLRWFGHVKWRCTNALMWRCERLTMNSFGRDRGRLKQCFGWKKATRVCLAAGLPHLATKREVGAHLFEVMHQSISKT</sequence>
<organism evidence="1 2">
    <name type="scientific">Solanum commersonii</name>
    <name type="common">Commerson's wild potato</name>
    <name type="synonym">Commerson's nightshade</name>
    <dbReference type="NCBI Taxonomy" id="4109"/>
    <lineage>
        <taxon>Eukaryota</taxon>
        <taxon>Viridiplantae</taxon>
        <taxon>Streptophyta</taxon>
        <taxon>Embryophyta</taxon>
        <taxon>Tracheophyta</taxon>
        <taxon>Spermatophyta</taxon>
        <taxon>Magnoliopsida</taxon>
        <taxon>eudicotyledons</taxon>
        <taxon>Gunneridae</taxon>
        <taxon>Pentapetalae</taxon>
        <taxon>asterids</taxon>
        <taxon>lamiids</taxon>
        <taxon>Solanales</taxon>
        <taxon>Solanaceae</taxon>
        <taxon>Solanoideae</taxon>
        <taxon>Solaneae</taxon>
        <taxon>Solanum</taxon>
    </lineage>
</organism>
<reference evidence="1 2" key="1">
    <citation type="submission" date="2020-09" db="EMBL/GenBank/DDBJ databases">
        <title>De no assembly of potato wild relative species, Solanum commersonii.</title>
        <authorList>
            <person name="Cho K."/>
        </authorList>
    </citation>
    <scope>NUCLEOTIDE SEQUENCE [LARGE SCALE GENOMIC DNA]</scope>
    <source>
        <strain evidence="1">LZ3.2</strain>
        <tissue evidence="1">Leaf</tissue>
    </source>
</reference>